<name>A0ABP0VYM9_9BRYO</name>
<evidence type="ECO:0008006" key="3">
    <source>
        <dbReference type="Google" id="ProtNLM"/>
    </source>
</evidence>
<keyword evidence="2" id="KW-1185">Reference proteome</keyword>
<accession>A0ABP0VYM9</accession>
<dbReference type="PANTHER" id="PTHR37067:SF3">
    <property type="entry name" value="PX DOMAIN-CONTAINING PROTEIN"/>
    <property type="match status" value="1"/>
</dbReference>
<dbReference type="EMBL" id="OZ020107">
    <property type="protein sequence ID" value="CAK9259613.1"/>
    <property type="molecule type" value="Genomic_DNA"/>
</dbReference>
<organism evidence="1 2">
    <name type="scientific">Sphagnum jensenii</name>
    <dbReference type="NCBI Taxonomy" id="128206"/>
    <lineage>
        <taxon>Eukaryota</taxon>
        <taxon>Viridiplantae</taxon>
        <taxon>Streptophyta</taxon>
        <taxon>Embryophyta</taxon>
        <taxon>Bryophyta</taxon>
        <taxon>Sphagnophytina</taxon>
        <taxon>Sphagnopsida</taxon>
        <taxon>Sphagnales</taxon>
        <taxon>Sphagnaceae</taxon>
        <taxon>Sphagnum</taxon>
    </lineage>
</organism>
<dbReference type="PANTHER" id="PTHR37067">
    <property type="entry name" value="PX DOMAIN-CONTAINING PROTEIN"/>
    <property type="match status" value="1"/>
</dbReference>
<reference evidence="1" key="1">
    <citation type="submission" date="2024-02" db="EMBL/GenBank/DDBJ databases">
        <authorList>
            <consortium name="ELIXIR-Norway"/>
            <consortium name="Elixir Norway"/>
        </authorList>
    </citation>
    <scope>NUCLEOTIDE SEQUENCE</scope>
</reference>
<evidence type="ECO:0000313" key="2">
    <source>
        <dbReference type="Proteomes" id="UP001497444"/>
    </source>
</evidence>
<gene>
    <name evidence="1" type="ORF">CSSPJE1EN1_LOCUS5091</name>
</gene>
<protein>
    <recommendedName>
        <fullName evidence="3">HAT C-terminal dimerisation domain-containing protein</fullName>
    </recommendedName>
</protein>
<evidence type="ECO:0000313" key="1">
    <source>
        <dbReference type="EMBL" id="CAK9259613.1"/>
    </source>
</evidence>
<sequence>MAHTTYAMVLIVGLQSIKAERDGDNRALDKDAPPMLLAQLVKLRHGIFLKDVLDPFRQHVSSFSSEENVEQVEAEHRELLQLYNSDTILRDIIDKHNHTTTFNDAWDCAPGWFERLRSFYSGLATVFAYTTSIESDFSILKWELDENRTALMHLSLEGIFQAKQRFVLQTLLH</sequence>
<proteinExistence type="predicted"/>
<dbReference type="Proteomes" id="UP001497444">
    <property type="component" value="Chromosome 12"/>
</dbReference>